<evidence type="ECO:0000313" key="2">
    <source>
        <dbReference type="Proteomes" id="UP000794436"/>
    </source>
</evidence>
<accession>A0A8K1CM52</accession>
<gene>
    <name evidence="1" type="ORF">Poli38472_009020</name>
</gene>
<keyword evidence="2" id="KW-1185">Reference proteome</keyword>
<evidence type="ECO:0000313" key="1">
    <source>
        <dbReference type="EMBL" id="TMW64853.1"/>
    </source>
</evidence>
<protein>
    <submittedName>
        <fullName evidence="1">Uncharacterized protein</fullName>
    </submittedName>
</protein>
<sequence>MKRHIEHGGSMVDEADGEMRGYEEQREKIHATCATIDRFNERLSAIRTQLHERHKHGVKSLPVLPSTQWTRDQGESASRIEEVYSQVKLPVLASTAHLHRQPNQEYLSPRAVEERARQQEQYVSDHERVIRAEEQAAVAIQNTERLAEEARIAMVVYTQNEESWNFDERAKRYQQVMQANKVAEAAKMQADDECVYARTLRAQLVDPYESMRPSQPKRVTASLTLESLSVATDLADHVLVWILAAPLLTLPFTPRDRTTQLVLDPEKELSTHVVYYAAASTQSPMSLQSEDHPPLDGWQCCSSHGVDPAPTLTPINSSMETWLIVGAGAAFVNGRYVCSGVHNRNKKFKSSSGIELFRKCLPRSSSIVQGLGDIDDSEQAQLNPQTSISREASPTAKVHDELPRALRSLEMDVSDFKSMKRIEEKQAMVTWAQEHESWLVKDALTGVIRRETSLDKVRRMCQECNTLFQENLVEETQQTLDKIIDELNHLRFLTVKVLEMIETWRAHARKLGFALYHESKVISDTSSETNGSGEAPLLGWSASITVSTGRQLYMGSKAFVSKFKRFCRPEDAKGQKERKLVYLGYFPTKDEAEQAYDKFAAAEARRLNTTVSHLPRRRNVFRSCGKHFAVESERIGPDYCIECKIKQLSSTVSADEWNPPFHFVPGENYILKMANDLDFLDTILPLKMLLNSSASGSAHEPFPLLGNVFLLPKTPIQDPSLVTLCTLGGIRIPPLKRSTKTNNQMENDGNQEVVDEALDSDRVLNVQRLFLQELQIYHPELFKDMKNTDDSQQPEEYHQRLKGVEATPRIVQALYWDRCAALRIQQERLPLAYRIPGIWCRPDEGEWASLIVRGKHQQHFVFELNLVKAGRELQGKRRKVLSMIRKLLKTPLYFIPSREVILQAIFEGEQVKGDVVMLEVKSTQKYLEKLAVDTLDDEQDKAAITYTAISRRSLEWMYGAVKPSLLSLDSIVASLVLHRATDGSKARIEVKDHLVLRNLFSREQETSLVPSDVTNELRLEHLQLEIDDLEDPRRLIISCRELQSQQRYFVDCSLYELFNLTRREIEKYWPRPRISVQEWRDLAACAALKIRFDQRNGRMSLVFDESIEYSANTTTTVEATDEADVNPAVEELNATVKIDVDPPQPVSDQVVEVRNAVACCRARRFRKHQAAIRQLAAIHLRVERLKDYELRRLPQEWKQMTLEDWVSEEARGVLLLDEKVLKQLKRAFTSRTRVGLNGEAQEQAMHILRHLAKEMLGASHELTQEAMLDHLQAVSQAVWWRRKHHIPNPELDFFDVAEWWRRILSEKARQKTATKNVKR</sequence>
<dbReference type="Proteomes" id="UP000794436">
    <property type="component" value="Unassembled WGS sequence"/>
</dbReference>
<comment type="caution">
    <text evidence="1">The sequence shown here is derived from an EMBL/GenBank/DDBJ whole genome shotgun (WGS) entry which is preliminary data.</text>
</comment>
<dbReference type="OrthoDB" id="100022at2759"/>
<reference evidence="1" key="1">
    <citation type="submission" date="2019-03" db="EMBL/GenBank/DDBJ databases">
        <title>Long read genome sequence of the mycoparasitic Pythium oligandrum ATCC 38472 isolated from sugarbeet rhizosphere.</title>
        <authorList>
            <person name="Gaulin E."/>
        </authorList>
    </citation>
    <scope>NUCLEOTIDE SEQUENCE</scope>
    <source>
        <strain evidence="1">ATCC 38472_TT</strain>
    </source>
</reference>
<name>A0A8K1CM52_PYTOL</name>
<proteinExistence type="predicted"/>
<dbReference type="EMBL" id="SPLM01000038">
    <property type="protein sequence ID" value="TMW64853.1"/>
    <property type="molecule type" value="Genomic_DNA"/>
</dbReference>
<organism evidence="1 2">
    <name type="scientific">Pythium oligandrum</name>
    <name type="common">Mycoparasitic fungus</name>
    <dbReference type="NCBI Taxonomy" id="41045"/>
    <lineage>
        <taxon>Eukaryota</taxon>
        <taxon>Sar</taxon>
        <taxon>Stramenopiles</taxon>
        <taxon>Oomycota</taxon>
        <taxon>Peronosporomycetes</taxon>
        <taxon>Pythiales</taxon>
        <taxon>Pythiaceae</taxon>
        <taxon>Pythium</taxon>
    </lineage>
</organism>